<name>A0A8S0VQV3_CYCAE</name>
<feature type="domain" description="O-methyltransferase dimerisation" evidence="5">
    <location>
        <begin position="84"/>
        <end position="160"/>
    </location>
</feature>
<dbReference type="GO" id="GO:0008171">
    <property type="term" value="F:O-methyltransferase activity"/>
    <property type="evidence" value="ECO:0007669"/>
    <property type="project" value="InterPro"/>
</dbReference>
<dbReference type="Pfam" id="PF00891">
    <property type="entry name" value="Methyltransf_2"/>
    <property type="match status" value="1"/>
</dbReference>
<dbReference type="PANTHER" id="PTHR43712:SF2">
    <property type="entry name" value="O-METHYLTRANSFERASE CICE"/>
    <property type="match status" value="1"/>
</dbReference>
<keyword evidence="7" id="KW-1185">Reference proteome</keyword>
<evidence type="ECO:0000313" key="6">
    <source>
        <dbReference type="EMBL" id="CAA7261275.1"/>
    </source>
</evidence>
<organism evidence="6 7">
    <name type="scientific">Cyclocybe aegerita</name>
    <name type="common">Black poplar mushroom</name>
    <name type="synonym">Agrocybe aegerita</name>
    <dbReference type="NCBI Taxonomy" id="1973307"/>
    <lineage>
        <taxon>Eukaryota</taxon>
        <taxon>Fungi</taxon>
        <taxon>Dikarya</taxon>
        <taxon>Basidiomycota</taxon>
        <taxon>Agaricomycotina</taxon>
        <taxon>Agaricomycetes</taxon>
        <taxon>Agaricomycetidae</taxon>
        <taxon>Agaricales</taxon>
        <taxon>Agaricineae</taxon>
        <taxon>Bolbitiaceae</taxon>
        <taxon>Cyclocybe</taxon>
    </lineage>
</organism>
<dbReference type="InterPro" id="IPR016461">
    <property type="entry name" value="COMT-like"/>
</dbReference>
<dbReference type="Proteomes" id="UP000467700">
    <property type="component" value="Unassembled WGS sequence"/>
</dbReference>
<evidence type="ECO:0000259" key="5">
    <source>
        <dbReference type="Pfam" id="PF08100"/>
    </source>
</evidence>
<dbReference type="InterPro" id="IPR012967">
    <property type="entry name" value="COMT_dimerisation"/>
</dbReference>
<evidence type="ECO:0000256" key="1">
    <source>
        <dbReference type="ARBA" id="ARBA00022603"/>
    </source>
</evidence>
<dbReference type="InterPro" id="IPR036388">
    <property type="entry name" value="WH-like_DNA-bd_sf"/>
</dbReference>
<keyword evidence="1" id="KW-0489">Methyltransferase</keyword>
<evidence type="ECO:0000313" key="7">
    <source>
        <dbReference type="Proteomes" id="UP000467700"/>
    </source>
</evidence>
<accession>A0A8S0VQV3</accession>
<dbReference type="Gene3D" id="1.10.10.10">
    <property type="entry name" value="Winged helix-like DNA-binding domain superfamily/Winged helix DNA-binding domain"/>
    <property type="match status" value="1"/>
</dbReference>
<dbReference type="EMBL" id="CACVBS010000032">
    <property type="protein sequence ID" value="CAA7261275.1"/>
    <property type="molecule type" value="Genomic_DNA"/>
</dbReference>
<reference evidence="6 7" key="1">
    <citation type="submission" date="2020-01" db="EMBL/GenBank/DDBJ databases">
        <authorList>
            <person name="Gupta K D."/>
        </authorList>
    </citation>
    <scope>NUCLEOTIDE SEQUENCE [LARGE SCALE GENOMIC DNA]</scope>
</reference>
<dbReference type="OrthoDB" id="1606438at2759"/>
<proteinExistence type="predicted"/>
<dbReference type="Gene3D" id="3.40.50.150">
    <property type="entry name" value="Vaccinia Virus protein VP39"/>
    <property type="match status" value="1"/>
</dbReference>
<dbReference type="GO" id="GO:0032259">
    <property type="term" value="P:methylation"/>
    <property type="evidence" value="ECO:0007669"/>
    <property type="project" value="UniProtKB-KW"/>
</dbReference>
<dbReference type="AlphaFoldDB" id="A0A8S0VQV3"/>
<dbReference type="InterPro" id="IPR001077">
    <property type="entry name" value="COMT_C"/>
</dbReference>
<evidence type="ECO:0008006" key="8">
    <source>
        <dbReference type="Google" id="ProtNLM"/>
    </source>
</evidence>
<sequence>MVSNPVHGQISALAALISDATKIVEAHFSASSKPLVPSLEDASEHPVDQELDSELRNAIQIIEGACAQLSATVARPSHTIVNKLMGFYEPACLGIVLTFKIPDILEEKPAGMHISEIAKKTGLEERKIGRILRLLATKHVFTEVSENVFANNRLSIQLLSDNHISSLGGHFTEECIRSTCFLAEVLGDKEWGPSYSAAQTAFNKWSKQDGTMFAFIENTPEGRKLGARFGTGMMGWGTACQGHDVVHEFPWEELGDGATVCDLGGGVGNITLQLAKTYPTLQLKLQDLPETIKRAENQVWPEKCPEAIQEKRIVFKSIDFFKETPIAGCNVYFLKNIIHDWPADDCIKILSNVRKVMEPHSRILLHEYILQDACRVPDEQTAFKQAPAPLLPNYGAGRIRQYNLDLNMMTMLNSEERGLPDFIRLGAAAGLRFVKLWDLGETGVVEFQLP</sequence>
<dbReference type="Pfam" id="PF08100">
    <property type="entry name" value="Dimerisation"/>
    <property type="match status" value="1"/>
</dbReference>
<dbReference type="GO" id="GO:0046983">
    <property type="term" value="F:protein dimerization activity"/>
    <property type="evidence" value="ECO:0007669"/>
    <property type="project" value="InterPro"/>
</dbReference>
<dbReference type="InterPro" id="IPR029063">
    <property type="entry name" value="SAM-dependent_MTases_sf"/>
</dbReference>
<feature type="domain" description="O-methyltransferase C-terminal" evidence="4">
    <location>
        <begin position="241"/>
        <end position="430"/>
    </location>
</feature>
<dbReference type="SUPFAM" id="SSF53335">
    <property type="entry name" value="S-adenosyl-L-methionine-dependent methyltransferases"/>
    <property type="match status" value="1"/>
</dbReference>
<dbReference type="PROSITE" id="PS51683">
    <property type="entry name" value="SAM_OMT_II"/>
    <property type="match status" value="1"/>
</dbReference>
<gene>
    <name evidence="6" type="ORF">AAE3_LOCUS3541</name>
</gene>
<evidence type="ECO:0000256" key="3">
    <source>
        <dbReference type="ARBA" id="ARBA00022691"/>
    </source>
</evidence>
<comment type="caution">
    <text evidence="6">The sequence shown here is derived from an EMBL/GenBank/DDBJ whole genome shotgun (WGS) entry which is preliminary data.</text>
</comment>
<evidence type="ECO:0000259" key="4">
    <source>
        <dbReference type="Pfam" id="PF00891"/>
    </source>
</evidence>
<protein>
    <recommendedName>
        <fullName evidence="8">S-adenosyl-L-methionine-dependent methyltransferase</fullName>
    </recommendedName>
</protein>
<keyword evidence="2" id="KW-0808">Transferase</keyword>
<dbReference type="InterPro" id="IPR036390">
    <property type="entry name" value="WH_DNA-bd_sf"/>
</dbReference>
<dbReference type="SUPFAM" id="SSF46785">
    <property type="entry name" value="Winged helix' DNA-binding domain"/>
    <property type="match status" value="1"/>
</dbReference>
<evidence type="ECO:0000256" key="2">
    <source>
        <dbReference type="ARBA" id="ARBA00022679"/>
    </source>
</evidence>
<dbReference type="PANTHER" id="PTHR43712">
    <property type="entry name" value="PUTATIVE (AFU_ORTHOLOGUE AFUA_4G14580)-RELATED"/>
    <property type="match status" value="1"/>
</dbReference>
<keyword evidence="3" id="KW-0949">S-adenosyl-L-methionine</keyword>